<feature type="region of interest" description="Disordered" evidence="1">
    <location>
        <begin position="41"/>
        <end position="260"/>
    </location>
</feature>
<feature type="compositionally biased region" description="Low complexity" evidence="1">
    <location>
        <begin position="272"/>
        <end position="282"/>
    </location>
</feature>
<feature type="compositionally biased region" description="Low complexity" evidence="1">
    <location>
        <begin position="227"/>
        <end position="260"/>
    </location>
</feature>
<evidence type="ECO:0000313" key="3">
    <source>
        <dbReference type="RefSeq" id="XP_035305553.1"/>
    </source>
</evidence>
<feature type="compositionally biased region" description="Basic residues" evidence="1">
    <location>
        <begin position="303"/>
        <end position="317"/>
    </location>
</feature>
<accession>A0A9J7KBQ6</accession>
<proteinExistence type="predicted"/>
<feature type="compositionally biased region" description="Basic residues" evidence="1">
    <location>
        <begin position="7"/>
        <end position="19"/>
    </location>
</feature>
<reference evidence="3" key="3">
    <citation type="submission" date="2025-08" db="UniProtKB">
        <authorList>
            <consortium name="RefSeq"/>
        </authorList>
    </citation>
    <scope>IDENTIFICATION</scope>
    <source>
        <strain evidence="3">17A/GY</strain>
        <tissue evidence="3">Liver</tissue>
    </source>
</reference>
<dbReference type="KEGG" id="cge:118239369"/>
<sequence>MSPGHRFPLRKQKCKRRNHLLSDSSAYDLLPTKPLEAAKELRTRKKEFLENQGAWERRQQVKPGPEGPLTPRQLPPKPGSRGTGSHSAASPRERPRPAPRPDPGFEHPIVGRLHPAAAAQPSPRPGGSPQPRACSARSPMLTRSPARPLAPPPAARRRRRVPSHPGSRPRPAAPLTRAGAGLASGRPRRARGSRAGRAGKEGTRPAPLGASASRRGRTEQSREHNSPRLARPLARTPARTLAHPPQRAPASQPARPLARSLARPPFLLSLRARARSGAPSARARARRAVLPPFRPRGPAPRPSRGRGRPAPRARPPARARPSGRAGQWQRSPVT</sequence>
<organism evidence="2 3">
    <name type="scientific">Cricetulus griseus</name>
    <name type="common">Chinese hamster</name>
    <name type="synonym">Cricetulus barabensis griseus</name>
    <dbReference type="NCBI Taxonomy" id="10029"/>
    <lineage>
        <taxon>Eukaryota</taxon>
        <taxon>Metazoa</taxon>
        <taxon>Chordata</taxon>
        <taxon>Craniata</taxon>
        <taxon>Vertebrata</taxon>
        <taxon>Euteleostomi</taxon>
        <taxon>Mammalia</taxon>
        <taxon>Eutheria</taxon>
        <taxon>Euarchontoglires</taxon>
        <taxon>Glires</taxon>
        <taxon>Rodentia</taxon>
        <taxon>Myomorpha</taxon>
        <taxon>Muroidea</taxon>
        <taxon>Cricetidae</taxon>
        <taxon>Cricetinae</taxon>
        <taxon>Cricetulus</taxon>
    </lineage>
</organism>
<gene>
    <name evidence="3" type="primary">LOC118239369</name>
</gene>
<feature type="compositionally biased region" description="Pro residues" evidence="1">
    <location>
        <begin position="292"/>
        <end position="301"/>
    </location>
</feature>
<evidence type="ECO:0000256" key="1">
    <source>
        <dbReference type="SAM" id="MobiDB-lite"/>
    </source>
</evidence>
<dbReference type="GeneID" id="118239369"/>
<name>A0A9J7KBQ6_CRIGR</name>
<feature type="compositionally biased region" description="Basic and acidic residues" evidence="1">
    <location>
        <begin position="216"/>
        <end position="226"/>
    </location>
</feature>
<dbReference type="AlphaFoldDB" id="A0A9J7KBQ6"/>
<feature type="compositionally biased region" description="Pro residues" evidence="1">
    <location>
        <begin position="65"/>
        <end position="78"/>
    </location>
</feature>
<dbReference type="RefSeq" id="XP_035305553.1">
    <property type="nucleotide sequence ID" value="XM_035449662.1"/>
</dbReference>
<keyword evidence="2" id="KW-1185">Reference proteome</keyword>
<reference evidence="2" key="2">
    <citation type="journal article" date="2020" name="Biotechnol. Bioeng.">
        <title>Chromosome-scale scaffolds for the Chinese hamster reference genome assembly to facilitate the study of the CHO epigenome.</title>
        <authorList>
            <person name="Hilliard W."/>
            <person name="MacDonald M."/>
            <person name="Lee K.H."/>
        </authorList>
    </citation>
    <scope>NUCLEOTIDE SEQUENCE [LARGE SCALE GENOMIC DNA]</scope>
    <source>
        <strain evidence="2">17A/GY</strain>
    </source>
</reference>
<evidence type="ECO:0000313" key="2">
    <source>
        <dbReference type="Proteomes" id="UP001108280"/>
    </source>
</evidence>
<feature type="region of interest" description="Disordered" evidence="1">
    <location>
        <begin position="272"/>
        <end position="334"/>
    </location>
</feature>
<feature type="compositionally biased region" description="Basic and acidic residues" evidence="1">
    <location>
        <begin position="41"/>
        <end position="59"/>
    </location>
</feature>
<dbReference type="Proteomes" id="UP001108280">
    <property type="component" value="Chromosome 10"/>
</dbReference>
<reference evidence="2" key="1">
    <citation type="journal article" date="2018" name="Biotechnol. Bioeng.">
        <title>A reference genome of the Chinese hamster based on a hybrid assembly strategy.</title>
        <authorList>
            <person name="Rupp O."/>
            <person name="MacDonald M.L."/>
            <person name="Li S."/>
            <person name="Dhiman H."/>
            <person name="Polson S."/>
            <person name="Griep S."/>
            <person name="Heffner K."/>
            <person name="Hernandez I."/>
            <person name="Brinkrolf K."/>
            <person name="Jadhav V."/>
            <person name="Samoudi M."/>
            <person name="Hao H."/>
            <person name="Kingham B."/>
            <person name="Goesmann A."/>
            <person name="Betenbaugh M.J."/>
            <person name="Lewis N.E."/>
            <person name="Borth N."/>
            <person name="Lee K.H."/>
        </authorList>
    </citation>
    <scope>NUCLEOTIDE SEQUENCE [LARGE SCALE GENOMIC DNA]</scope>
    <source>
        <strain evidence="2">17A/GY</strain>
    </source>
</reference>
<feature type="region of interest" description="Disordered" evidence="1">
    <location>
        <begin position="1"/>
        <end position="26"/>
    </location>
</feature>
<protein>
    <submittedName>
        <fullName evidence="3">Proline-rich protein 2-like</fullName>
    </submittedName>
</protein>